<name>A0ABP0FMA1_CLALP</name>
<reference evidence="3 4" key="1">
    <citation type="submission" date="2024-02" db="EMBL/GenBank/DDBJ databases">
        <authorList>
            <person name="Daric V."/>
            <person name="Darras S."/>
        </authorList>
    </citation>
    <scope>NUCLEOTIDE SEQUENCE [LARGE SCALE GENOMIC DNA]</scope>
</reference>
<protein>
    <recommendedName>
        <fullName evidence="2">Protein DPCD</fullName>
    </recommendedName>
</protein>
<dbReference type="PRINTS" id="PR02065">
    <property type="entry name" value="PROTEINDPCD"/>
</dbReference>
<evidence type="ECO:0000256" key="2">
    <source>
        <dbReference type="ARBA" id="ARBA00020330"/>
    </source>
</evidence>
<dbReference type="EMBL" id="CAWYQH010000068">
    <property type="protein sequence ID" value="CAK8679624.1"/>
    <property type="molecule type" value="Genomic_DNA"/>
</dbReference>
<dbReference type="Pfam" id="PF14913">
    <property type="entry name" value="DPCD"/>
    <property type="match status" value="1"/>
</dbReference>
<evidence type="ECO:0000313" key="4">
    <source>
        <dbReference type="Proteomes" id="UP001642483"/>
    </source>
</evidence>
<evidence type="ECO:0000256" key="1">
    <source>
        <dbReference type="ARBA" id="ARBA00010597"/>
    </source>
</evidence>
<gene>
    <name evidence="3" type="ORF">CVLEPA_LOCUS9888</name>
</gene>
<proteinExistence type="inferred from homology"/>
<dbReference type="Proteomes" id="UP001642483">
    <property type="component" value="Unassembled WGS sequence"/>
</dbReference>
<sequence>MPTFNITMSELSPWVETLKSARKTALIQDGRRKIHFTLSDGTELCEEYEIKTNDLVVRKWRRKSTLGGVKAWELEVGESDVASGMSALSLGTQQLIESNSNPVCIRRDTRRAFQWRIRNLPYPLTAYQVTVDDDKHGITIRTSNKKYFKKLTIPDMERSRLVLDSNSLTFAHANNTLIVQFKKPKAIVDDQEVLLEEFKKMKSTKDGDVECNQS</sequence>
<keyword evidence="4" id="KW-1185">Reference proteome</keyword>
<dbReference type="PANTHER" id="PTHR31921:SF1">
    <property type="entry name" value="PROTEIN DPCD"/>
    <property type="match status" value="1"/>
</dbReference>
<evidence type="ECO:0000313" key="3">
    <source>
        <dbReference type="EMBL" id="CAK8679624.1"/>
    </source>
</evidence>
<comment type="similarity">
    <text evidence="1">Belongs to the DPCD family.</text>
</comment>
<dbReference type="InterPro" id="IPR026224">
    <property type="entry name" value="DPCD"/>
</dbReference>
<organism evidence="3 4">
    <name type="scientific">Clavelina lepadiformis</name>
    <name type="common">Light-bulb sea squirt</name>
    <name type="synonym">Ascidia lepadiformis</name>
    <dbReference type="NCBI Taxonomy" id="159417"/>
    <lineage>
        <taxon>Eukaryota</taxon>
        <taxon>Metazoa</taxon>
        <taxon>Chordata</taxon>
        <taxon>Tunicata</taxon>
        <taxon>Ascidiacea</taxon>
        <taxon>Aplousobranchia</taxon>
        <taxon>Clavelinidae</taxon>
        <taxon>Clavelina</taxon>
    </lineage>
</organism>
<accession>A0ABP0FMA1</accession>
<comment type="caution">
    <text evidence="3">The sequence shown here is derived from an EMBL/GenBank/DDBJ whole genome shotgun (WGS) entry which is preliminary data.</text>
</comment>
<dbReference type="PANTHER" id="PTHR31921">
    <property type="entry name" value="PROTEIN DPCD"/>
    <property type="match status" value="1"/>
</dbReference>